<protein>
    <recommendedName>
        <fullName evidence="3">Lectin-like protein BA14k</fullName>
    </recommendedName>
</protein>
<evidence type="ECO:0000256" key="1">
    <source>
        <dbReference type="ARBA" id="ARBA00004167"/>
    </source>
</evidence>
<organism evidence="8 9">
    <name type="scientific">Roseibium algae</name>
    <dbReference type="NCBI Taxonomy" id="3123038"/>
    <lineage>
        <taxon>Bacteria</taxon>
        <taxon>Pseudomonadati</taxon>
        <taxon>Pseudomonadota</taxon>
        <taxon>Alphaproteobacteria</taxon>
        <taxon>Hyphomicrobiales</taxon>
        <taxon>Stappiaceae</taxon>
        <taxon>Roseibium</taxon>
    </lineage>
</organism>
<comment type="subcellular location">
    <subcellularLocation>
        <location evidence="1">Membrane</location>
        <topology evidence="1">Single-pass membrane protein</topology>
    </subcellularLocation>
</comment>
<gene>
    <name evidence="8" type="ORF">V6575_04020</name>
</gene>
<reference evidence="8 9" key="1">
    <citation type="submission" date="2024-02" db="EMBL/GenBank/DDBJ databases">
        <title>Roseibium algae sp. nov., isolated from marine alga (Grateloupia sp.), showing potential in myo-inositol conversion.</title>
        <authorList>
            <person name="Wang Y."/>
        </authorList>
    </citation>
    <scope>NUCLEOTIDE SEQUENCE [LARGE SCALE GENOMIC DNA]</scope>
    <source>
        <strain evidence="8 9">H3510</strain>
    </source>
</reference>
<sequence length="185" mass="20195">MSKMLELRVTSSVVASISALVLLVSSISAADAGGRHFRGYSGGVYIGDGAAAAGFIGLAAGAILGSALSTPRSYGPRYYGAGYDGGPIYYDPPRRYRPPVYAHPRIGPPRYAPRRYGPRPYPHRSRVYVAPPRQLYAPPLAAPPVRYRAAPFTPEWIAYCARKYKSFNPRTGTYLAYSGKIRMCR</sequence>
<comment type="similarity">
    <text evidence="2">Belongs to the BA14k family.</text>
</comment>
<dbReference type="EMBL" id="JBAKIA010000002">
    <property type="protein sequence ID" value="MEJ8473242.1"/>
    <property type="molecule type" value="Genomic_DNA"/>
</dbReference>
<keyword evidence="7" id="KW-0472">Membrane</keyword>
<keyword evidence="7" id="KW-1133">Transmembrane helix</keyword>
<evidence type="ECO:0000313" key="8">
    <source>
        <dbReference type="EMBL" id="MEJ8473242.1"/>
    </source>
</evidence>
<evidence type="ECO:0000256" key="4">
    <source>
        <dbReference type="ARBA" id="ARBA00022475"/>
    </source>
</evidence>
<dbReference type="InterPro" id="IPR012413">
    <property type="entry name" value="BA14K"/>
</dbReference>
<dbReference type="RefSeq" id="WP_340272801.1">
    <property type="nucleotide sequence ID" value="NZ_JBAKIA010000002.1"/>
</dbReference>
<evidence type="ECO:0000313" key="9">
    <source>
        <dbReference type="Proteomes" id="UP001385499"/>
    </source>
</evidence>
<accession>A0ABU8TGF1</accession>
<proteinExistence type="inferred from homology"/>
<keyword evidence="9" id="KW-1185">Reference proteome</keyword>
<dbReference type="Pfam" id="PF07886">
    <property type="entry name" value="BA14K"/>
    <property type="match status" value="1"/>
</dbReference>
<keyword evidence="7" id="KW-0812">Transmembrane</keyword>
<comment type="caution">
    <text evidence="8">The sequence shown here is derived from an EMBL/GenBank/DDBJ whole genome shotgun (WGS) entry which is preliminary data.</text>
</comment>
<evidence type="ECO:0000256" key="3">
    <source>
        <dbReference type="ARBA" id="ARBA00020552"/>
    </source>
</evidence>
<keyword evidence="4" id="KW-1003">Cell membrane</keyword>
<keyword evidence="5" id="KW-0430">Lectin</keyword>
<evidence type="ECO:0000256" key="7">
    <source>
        <dbReference type="SAM" id="Phobius"/>
    </source>
</evidence>
<evidence type="ECO:0000256" key="6">
    <source>
        <dbReference type="ARBA" id="ARBA00025321"/>
    </source>
</evidence>
<evidence type="ECO:0000256" key="2">
    <source>
        <dbReference type="ARBA" id="ARBA00010270"/>
    </source>
</evidence>
<evidence type="ECO:0000256" key="5">
    <source>
        <dbReference type="ARBA" id="ARBA00022734"/>
    </source>
</evidence>
<feature type="transmembrane region" description="Helical" evidence="7">
    <location>
        <begin position="45"/>
        <end position="68"/>
    </location>
</feature>
<dbReference type="Proteomes" id="UP001385499">
    <property type="component" value="Unassembled WGS sequence"/>
</dbReference>
<comment type="function">
    <text evidence="6">Has immunoglobulin-binding and hemagglutination properties, and can bind to mannose. Essential for virulence. May be involved in LPS biosynthesis or polysaccharide transport.</text>
</comment>
<name>A0ABU8TGF1_9HYPH</name>